<comment type="caution">
    <text evidence="2">The sequence shown here is derived from an EMBL/GenBank/DDBJ whole genome shotgun (WGS) entry which is preliminary data.</text>
</comment>
<organism evidence="2 3">
    <name type="scientific">Austropuccinia psidii MF-1</name>
    <dbReference type="NCBI Taxonomy" id="1389203"/>
    <lineage>
        <taxon>Eukaryota</taxon>
        <taxon>Fungi</taxon>
        <taxon>Dikarya</taxon>
        <taxon>Basidiomycota</taxon>
        <taxon>Pucciniomycotina</taxon>
        <taxon>Pucciniomycetes</taxon>
        <taxon>Pucciniales</taxon>
        <taxon>Sphaerophragmiaceae</taxon>
        <taxon>Austropuccinia</taxon>
    </lineage>
</organism>
<evidence type="ECO:0000256" key="1">
    <source>
        <dbReference type="SAM" id="MobiDB-lite"/>
    </source>
</evidence>
<accession>A0A9Q3EUE6</accession>
<gene>
    <name evidence="2" type="ORF">O181_069395</name>
</gene>
<reference evidence="2" key="1">
    <citation type="submission" date="2021-03" db="EMBL/GenBank/DDBJ databases">
        <title>Draft genome sequence of rust myrtle Austropuccinia psidii MF-1, a brazilian biotype.</title>
        <authorList>
            <person name="Quecine M.C."/>
            <person name="Pachon D.M.R."/>
            <person name="Bonatelli M.L."/>
            <person name="Correr F.H."/>
            <person name="Franceschini L.M."/>
            <person name="Leite T.F."/>
            <person name="Margarido G.R.A."/>
            <person name="Almeida C.A."/>
            <person name="Ferrarezi J.A."/>
            <person name="Labate C.A."/>
        </authorList>
    </citation>
    <scope>NUCLEOTIDE SEQUENCE</scope>
    <source>
        <strain evidence="2">MF-1</strain>
    </source>
</reference>
<feature type="compositionally biased region" description="Basic and acidic residues" evidence="1">
    <location>
        <begin position="7"/>
        <end position="17"/>
    </location>
</feature>
<dbReference type="EMBL" id="AVOT02035351">
    <property type="protein sequence ID" value="MBW0529680.1"/>
    <property type="molecule type" value="Genomic_DNA"/>
</dbReference>
<feature type="region of interest" description="Disordered" evidence="1">
    <location>
        <begin position="1"/>
        <end position="40"/>
    </location>
</feature>
<evidence type="ECO:0000313" key="3">
    <source>
        <dbReference type="Proteomes" id="UP000765509"/>
    </source>
</evidence>
<name>A0A9Q3EUE6_9BASI</name>
<dbReference type="Proteomes" id="UP000765509">
    <property type="component" value="Unassembled WGS sequence"/>
</dbReference>
<dbReference type="AlphaFoldDB" id="A0A9Q3EUE6"/>
<protein>
    <submittedName>
        <fullName evidence="2">Uncharacterized protein</fullName>
    </submittedName>
</protein>
<proteinExistence type="predicted"/>
<evidence type="ECO:0000313" key="2">
    <source>
        <dbReference type="EMBL" id="MBW0529680.1"/>
    </source>
</evidence>
<keyword evidence="3" id="KW-1185">Reference proteome</keyword>
<sequence length="79" mass="9415">MANKNIYDIKELPREEPQTENYDSDSMGKSLRKDSEEEQDLIEEHMVEYQDEPQIEVQDIELEEGMKQETTNKSLRKHT</sequence>